<dbReference type="Proteomes" id="UP000323506">
    <property type="component" value="Chromosome D05"/>
</dbReference>
<evidence type="ECO:0000313" key="1">
    <source>
        <dbReference type="EMBL" id="TYG70607.1"/>
    </source>
</evidence>
<organism evidence="1 2">
    <name type="scientific">Gossypium darwinii</name>
    <name type="common">Darwin's cotton</name>
    <name type="synonym">Gossypium barbadense var. darwinii</name>
    <dbReference type="NCBI Taxonomy" id="34276"/>
    <lineage>
        <taxon>Eukaryota</taxon>
        <taxon>Viridiplantae</taxon>
        <taxon>Streptophyta</taxon>
        <taxon>Embryophyta</taxon>
        <taxon>Tracheophyta</taxon>
        <taxon>Spermatophyta</taxon>
        <taxon>Magnoliopsida</taxon>
        <taxon>eudicotyledons</taxon>
        <taxon>Gunneridae</taxon>
        <taxon>Pentapetalae</taxon>
        <taxon>rosids</taxon>
        <taxon>malvids</taxon>
        <taxon>Malvales</taxon>
        <taxon>Malvaceae</taxon>
        <taxon>Malvoideae</taxon>
        <taxon>Gossypium</taxon>
    </lineage>
</organism>
<proteinExistence type="predicted"/>
<protein>
    <submittedName>
        <fullName evidence="1">Uncharacterized protein</fullName>
    </submittedName>
</protein>
<gene>
    <name evidence="1" type="ORF">ES288_D05G326700v1</name>
</gene>
<reference evidence="1 2" key="1">
    <citation type="submission" date="2019-06" db="EMBL/GenBank/DDBJ databases">
        <title>WGS assembly of Gossypium darwinii.</title>
        <authorList>
            <person name="Chen Z.J."/>
            <person name="Sreedasyam A."/>
            <person name="Ando A."/>
            <person name="Song Q."/>
            <person name="De L."/>
            <person name="Hulse-Kemp A."/>
            <person name="Ding M."/>
            <person name="Ye W."/>
            <person name="Kirkbride R."/>
            <person name="Jenkins J."/>
            <person name="Plott C."/>
            <person name="Lovell J."/>
            <person name="Lin Y.-M."/>
            <person name="Vaughn R."/>
            <person name="Liu B."/>
            <person name="Li W."/>
            <person name="Simpson S."/>
            <person name="Scheffler B."/>
            <person name="Saski C."/>
            <person name="Grover C."/>
            <person name="Hu G."/>
            <person name="Conover J."/>
            <person name="Carlson J."/>
            <person name="Shu S."/>
            <person name="Boston L."/>
            <person name="Williams M."/>
            <person name="Peterson D."/>
            <person name="Mcgee K."/>
            <person name="Jones D."/>
            <person name="Wendel J."/>
            <person name="Stelly D."/>
            <person name="Grimwood J."/>
            <person name="Schmutz J."/>
        </authorList>
    </citation>
    <scope>NUCLEOTIDE SEQUENCE [LARGE SCALE GENOMIC DNA]</scope>
    <source>
        <strain evidence="1">1808015.09</strain>
    </source>
</reference>
<keyword evidence="2" id="KW-1185">Reference proteome</keyword>
<dbReference type="AlphaFoldDB" id="A0A5D2CM04"/>
<evidence type="ECO:0000313" key="2">
    <source>
        <dbReference type="Proteomes" id="UP000323506"/>
    </source>
</evidence>
<name>A0A5D2CM04_GOSDA</name>
<dbReference type="EMBL" id="CM017705">
    <property type="protein sequence ID" value="TYG70607.1"/>
    <property type="molecule type" value="Genomic_DNA"/>
</dbReference>
<sequence length="111" mass="12394">MTNLGVIDPPSIEFDPTHDQIIDPIGRNIGETQIKLEQPNIQTSSMKISIPTYKIKPIPKTKTNKIRINKTHTNNSISTPHGITILIINITPEHHQPTKNLSIISSMVNNI</sequence>
<accession>A0A5D2CM04</accession>